<protein>
    <submittedName>
        <fullName evidence="1">Uncharacterized protein</fullName>
    </submittedName>
</protein>
<name>A0A382JBS7_9ZZZZ</name>
<sequence length="102" mass="11478">MHINASINKSKKPRGRPKKAKVVQASVASCWQPTDKLFSSHGSMEEIEVKTLIVTSKNKNLNKSSTNKKPLQNENWTKRKCLCCSKIFDSWGIGNRLCQGCK</sequence>
<organism evidence="1">
    <name type="scientific">marine metagenome</name>
    <dbReference type="NCBI Taxonomy" id="408172"/>
    <lineage>
        <taxon>unclassified sequences</taxon>
        <taxon>metagenomes</taxon>
        <taxon>ecological metagenomes</taxon>
    </lineage>
</organism>
<accession>A0A382JBS7</accession>
<evidence type="ECO:0000313" key="1">
    <source>
        <dbReference type="EMBL" id="SVC09600.1"/>
    </source>
</evidence>
<dbReference type="AlphaFoldDB" id="A0A382JBS7"/>
<gene>
    <name evidence="1" type="ORF">METZ01_LOCUS262454</name>
</gene>
<proteinExistence type="predicted"/>
<reference evidence="1" key="1">
    <citation type="submission" date="2018-05" db="EMBL/GenBank/DDBJ databases">
        <authorList>
            <person name="Lanie J.A."/>
            <person name="Ng W.-L."/>
            <person name="Kazmierczak K.M."/>
            <person name="Andrzejewski T.M."/>
            <person name="Davidsen T.M."/>
            <person name="Wayne K.J."/>
            <person name="Tettelin H."/>
            <person name="Glass J.I."/>
            <person name="Rusch D."/>
            <person name="Podicherti R."/>
            <person name="Tsui H.-C.T."/>
            <person name="Winkler M.E."/>
        </authorList>
    </citation>
    <scope>NUCLEOTIDE SEQUENCE</scope>
</reference>
<dbReference type="EMBL" id="UINC01073312">
    <property type="protein sequence ID" value="SVC09600.1"/>
    <property type="molecule type" value="Genomic_DNA"/>
</dbReference>